<dbReference type="GO" id="GO:0015035">
    <property type="term" value="F:protein-disulfide reductase activity"/>
    <property type="evidence" value="ECO:0007669"/>
    <property type="project" value="EnsemblFungi"/>
</dbReference>
<dbReference type="GO" id="GO:0006457">
    <property type="term" value="P:protein folding"/>
    <property type="evidence" value="ECO:0007669"/>
    <property type="project" value="EnsemblFungi"/>
</dbReference>
<dbReference type="AlphaFoldDB" id="A0A1E3NH07"/>
<protein>
    <recommendedName>
        <fullName evidence="3">DUF4536 domain-containing protein</fullName>
    </recommendedName>
</protein>
<dbReference type="PANTHER" id="PTHR28048">
    <property type="entry name" value="ACR195WP"/>
    <property type="match status" value="1"/>
</dbReference>
<dbReference type="PANTHER" id="PTHR28048:SF1">
    <property type="entry name" value="ACR195WP"/>
    <property type="match status" value="1"/>
</dbReference>
<dbReference type="GO" id="GO:0005743">
    <property type="term" value="C:mitochondrial inner membrane"/>
    <property type="evidence" value="ECO:0007669"/>
    <property type="project" value="EnsemblFungi"/>
</dbReference>
<evidence type="ECO:0000313" key="2">
    <source>
        <dbReference type="Proteomes" id="UP000094455"/>
    </source>
</evidence>
<keyword evidence="2" id="KW-1185">Reference proteome</keyword>
<dbReference type="RefSeq" id="XP_019016543.1">
    <property type="nucleotide sequence ID" value="XM_019164701.1"/>
</dbReference>
<evidence type="ECO:0000313" key="1">
    <source>
        <dbReference type="EMBL" id="ODQ45430.1"/>
    </source>
</evidence>
<gene>
    <name evidence="1" type="ORF">PICMEDRAFT_74190</name>
</gene>
<dbReference type="OrthoDB" id="4083608at2759"/>
<organism evidence="1 2">
    <name type="scientific">Pichia membranifaciens NRRL Y-2026</name>
    <dbReference type="NCBI Taxonomy" id="763406"/>
    <lineage>
        <taxon>Eukaryota</taxon>
        <taxon>Fungi</taxon>
        <taxon>Dikarya</taxon>
        <taxon>Ascomycota</taxon>
        <taxon>Saccharomycotina</taxon>
        <taxon>Pichiomycetes</taxon>
        <taxon>Pichiales</taxon>
        <taxon>Pichiaceae</taxon>
        <taxon>Pichia</taxon>
    </lineage>
</organism>
<dbReference type="GO" id="GO:0005777">
    <property type="term" value="C:peroxisome"/>
    <property type="evidence" value="ECO:0007669"/>
    <property type="project" value="EnsemblFungi"/>
</dbReference>
<dbReference type="InterPro" id="IPR053092">
    <property type="entry name" value="Mitochondrial_unc_protein"/>
</dbReference>
<evidence type="ECO:0008006" key="3">
    <source>
        <dbReference type="Google" id="ProtNLM"/>
    </source>
</evidence>
<accession>A0A1E3NH07</accession>
<dbReference type="GeneID" id="30181388"/>
<dbReference type="EMBL" id="KV454005">
    <property type="protein sequence ID" value="ODQ45430.1"/>
    <property type="molecule type" value="Genomic_DNA"/>
</dbReference>
<proteinExistence type="predicted"/>
<sequence length="99" mass="10880">MIPSNILGVLTPAEGSRKIPDEEKCLACQLMGSALCLAGGIYFMSEIPFQGSNASTKKNPLWWKNSVKSAGLGLFGYGIYRGGEGWLWNKDIKYKDTLF</sequence>
<reference evidence="1 2" key="1">
    <citation type="journal article" date="2016" name="Proc. Natl. Acad. Sci. U.S.A.">
        <title>Comparative genomics of biotechnologically important yeasts.</title>
        <authorList>
            <person name="Riley R."/>
            <person name="Haridas S."/>
            <person name="Wolfe K.H."/>
            <person name="Lopes M.R."/>
            <person name="Hittinger C.T."/>
            <person name="Goeker M."/>
            <person name="Salamov A.A."/>
            <person name="Wisecaver J.H."/>
            <person name="Long T.M."/>
            <person name="Calvey C.H."/>
            <person name="Aerts A.L."/>
            <person name="Barry K.W."/>
            <person name="Choi C."/>
            <person name="Clum A."/>
            <person name="Coughlan A.Y."/>
            <person name="Deshpande S."/>
            <person name="Douglass A.P."/>
            <person name="Hanson S.J."/>
            <person name="Klenk H.-P."/>
            <person name="LaButti K.M."/>
            <person name="Lapidus A."/>
            <person name="Lindquist E.A."/>
            <person name="Lipzen A.M."/>
            <person name="Meier-Kolthoff J.P."/>
            <person name="Ohm R.A."/>
            <person name="Otillar R.P."/>
            <person name="Pangilinan J.L."/>
            <person name="Peng Y."/>
            <person name="Rokas A."/>
            <person name="Rosa C.A."/>
            <person name="Scheuner C."/>
            <person name="Sibirny A.A."/>
            <person name="Slot J.C."/>
            <person name="Stielow J.B."/>
            <person name="Sun H."/>
            <person name="Kurtzman C.P."/>
            <person name="Blackwell M."/>
            <person name="Grigoriev I.V."/>
            <person name="Jeffries T.W."/>
        </authorList>
    </citation>
    <scope>NUCLEOTIDE SEQUENCE [LARGE SCALE GENOMIC DNA]</scope>
    <source>
        <strain evidence="1 2">NRRL Y-2026</strain>
    </source>
</reference>
<dbReference type="Proteomes" id="UP000094455">
    <property type="component" value="Unassembled WGS sequence"/>
</dbReference>
<name>A0A1E3NH07_9ASCO</name>
<dbReference type="GO" id="GO:0051131">
    <property type="term" value="P:chaperone-mediated protein complex assembly"/>
    <property type="evidence" value="ECO:0007669"/>
    <property type="project" value="EnsemblFungi"/>
</dbReference>